<comment type="similarity">
    <text evidence="10 12">Belongs to the EPSP synthase family. MurA subfamily.</text>
</comment>
<dbReference type="InterPro" id="IPR013792">
    <property type="entry name" value="RNA3'P_cycl/enolpyr_Trfase_a/b"/>
</dbReference>
<comment type="subcellular location">
    <subcellularLocation>
        <location evidence="1 12">Cytoplasm</location>
    </subcellularLocation>
</comment>
<reference evidence="15" key="1">
    <citation type="journal article" date="2019" name="Int. J. Syst. Evol. Microbiol.">
        <title>The Global Catalogue of Microorganisms (GCM) 10K type strain sequencing project: providing services to taxonomists for standard genome sequencing and annotation.</title>
        <authorList>
            <consortium name="The Broad Institute Genomics Platform"/>
            <consortium name="The Broad Institute Genome Sequencing Center for Infectious Disease"/>
            <person name="Wu L."/>
            <person name="Ma J."/>
        </authorList>
    </citation>
    <scope>NUCLEOTIDE SEQUENCE [LARGE SCALE GENOMIC DNA]</scope>
    <source>
        <strain evidence="15">ICMP 19515</strain>
    </source>
</reference>
<evidence type="ECO:0000256" key="11">
    <source>
        <dbReference type="ARBA" id="ARBA00047527"/>
    </source>
</evidence>
<evidence type="ECO:0000313" key="15">
    <source>
        <dbReference type="Proteomes" id="UP001595648"/>
    </source>
</evidence>
<proteinExistence type="inferred from homology"/>
<dbReference type="InterPro" id="IPR050068">
    <property type="entry name" value="MurA_subfamily"/>
</dbReference>
<evidence type="ECO:0000256" key="8">
    <source>
        <dbReference type="ARBA" id="ARBA00023306"/>
    </source>
</evidence>
<keyword evidence="3 12" id="KW-0963">Cytoplasm</keyword>
<feature type="binding site" evidence="12">
    <location>
        <begin position="22"/>
        <end position="23"/>
    </location>
    <ligand>
        <name>phosphoenolpyruvate</name>
        <dbReference type="ChEBI" id="CHEBI:58702"/>
    </ligand>
</feature>
<dbReference type="Pfam" id="PF00275">
    <property type="entry name" value="EPSP_synthase"/>
    <property type="match status" value="1"/>
</dbReference>
<feature type="active site" description="Proton donor" evidence="12">
    <location>
        <position position="126"/>
    </location>
</feature>
<evidence type="ECO:0000256" key="3">
    <source>
        <dbReference type="ARBA" id="ARBA00022490"/>
    </source>
</evidence>
<evidence type="ECO:0000256" key="4">
    <source>
        <dbReference type="ARBA" id="ARBA00022618"/>
    </source>
</evidence>
<dbReference type="EC" id="2.5.1.7" evidence="12"/>
<evidence type="ECO:0000256" key="6">
    <source>
        <dbReference type="ARBA" id="ARBA00022960"/>
    </source>
</evidence>
<evidence type="ECO:0000256" key="5">
    <source>
        <dbReference type="ARBA" id="ARBA00022679"/>
    </source>
</evidence>
<comment type="catalytic activity">
    <reaction evidence="11 12">
        <text>phosphoenolpyruvate + UDP-N-acetyl-alpha-D-glucosamine = UDP-N-acetyl-3-O-(1-carboxyvinyl)-alpha-D-glucosamine + phosphate</text>
        <dbReference type="Rhea" id="RHEA:18681"/>
        <dbReference type="ChEBI" id="CHEBI:43474"/>
        <dbReference type="ChEBI" id="CHEBI:57705"/>
        <dbReference type="ChEBI" id="CHEBI:58702"/>
        <dbReference type="ChEBI" id="CHEBI:68483"/>
        <dbReference type="EC" id="2.5.1.7"/>
    </reaction>
</comment>
<keyword evidence="4 12" id="KW-0132">Cell division</keyword>
<comment type="caution">
    <text evidence="14">The sequence shown here is derived from an EMBL/GenBank/DDBJ whole genome shotgun (WGS) entry which is preliminary data.</text>
</comment>
<protein>
    <recommendedName>
        <fullName evidence="12">UDP-N-acetylglucosamine 1-carboxyvinyltransferase</fullName>
        <ecNumber evidence="12">2.5.1.7</ecNumber>
    </recommendedName>
    <alternativeName>
        <fullName evidence="12">Enoylpyruvate transferase</fullName>
    </alternativeName>
    <alternativeName>
        <fullName evidence="12">UDP-N-acetylglucosamine enolpyruvyl transferase</fullName>
        <shortName evidence="12">EPT</shortName>
    </alternativeName>
</protein>
<dbReference type="HAMAP" id="MF_00111">
    <property type="entry name" value="MurA"/>
    <property type="match status" value="1"/>
</dbReference>
<dbReference type="InterPro" id="IPR036968">
    <property type="entry name" value="Enolpyruvate_Tfrase_sf"/>
</dbReference>
<evidence type="ECO:0000256" key="9">
    <source>
        <dbReference type="ARBA" id="ARBA00023316"/>
    </source>
</evidence>
<feature type="domain" description="Enolpyruvate transferase" evidence="13">
    <location>
        <begin position="8"/>
        <end position="418"/>
    </location>
</feature>
<feature type="binding site" evidence="12">
    <location>
        <position position="317"/>
    </location>
    <ligand>
        <name>UDP-N-acetyl-alpha-D-glucosamine</name>
        <dbReference type="ChEBI" id="CHEBI:57705"/>
    </ligand>
</feature>
<feature type="binding site" evidence="12">
    <location>
        <position position="339"/>
    </location>
    <ligand>
        <name>UDP-N-acetyl-alpha-D-glucosamine</name>
        <dbReference type="ChEBI" id="CHEBI:57705"/>
    </ligand>
</feature>
<dbReference type="SUPFAM" id="SSF55205">
    <property type="entry name" value="EPT/RTPC-like"/>
    <property type="match status" value="1"/>
</dbReference>
<feature type="binding site" evidence="12">
    <location>
        <begin position="131"/>
        <end position="135"/>
    </location>
    <ligand>
        <name>UDP-N-acetyl-alpha-D-glucosamine</name>
        <dbReference type="ChEBI" id="CHEBI:57705"/>
    </ligand>
</feature>
<sequence>MDRIRIVGGNKLSGSIPISGAKNAALPLMIASLLTDDTLTLENVPHLADVEQLIRILGNHGVDYSVNGRREKQNEGYSRTINFSARNIVDTTAPYELVSKMRASFWVIGPLLARMGEAKVSLPGGCAIGTRPVDLFLEGLQALGADIDVDTGYVIAKTRNGRLVGNRYIFPKVSVGATHVLMMAAALAKGETVLENAACEPEIVNLAECLNAMGAKIHGAGSPTITIDGVESLSGARVRVIPDRIETGTYAMAVAMTGGDVVLEGARADLLQTALDVIAQTGAEITPTNSGIRVKRNGAGISPVDVTTAPFPAFPTDLQAQFMGLMTMAKGKSRITETIFENRFMHVQELARLGAHITLSGQTAIVDGVPKLKGAPVMATDLRASVSLVIAGLAAEGETTVNRVYHLDRGFERLEEKLSNCGAVIERISA</sequence>
<dbReference type="InterPro" id="IPR005750">
    <property type="entry name" value="UDP_GlcNAc_COvinyl_MurA"/>
</dbReference>
<dbReference type="EMBL" id="JBHRVD010000001">
    <property type="protein sequence ID" value="MFC3321054.1"/>
    <property type="molecule type" value="Genomic_DNA"/>
</dbReference>
<comment type="pathway">
    <text evidence="2 12">Cell wall biogenesis; peptidoglycan biosynthesis.</text>
</comment>
<keyword evidence="8 12" id="KW-0131">Cell cycle</keyword>
<dbReference type="PANTHER" id="PTHR43783">
    <property type="entry name" value="UDP-N-ACETYLGLUCOSAMINE 1-CARBOXYVINYLTRANSFERASE"/>
    <property type="match status" value="1"/>
</dbReference>
<dbReference type="CDD" id="cd01555">
    <property type="entry name" value="UdpNAET"/>
    <property type="match status" value="1"/>
</dbReference>
<accession>A0ABV7MIA0</accession>
<keyword evidence="7 12" id="KW-0573">Peptidoglycan synthesis</keyword>
<keyword evidence="12" id="KW-0670">Pyruvate</keyword>
<keyword evidence="6 12" id="KW-0133">Cell shape</keyword>
<keyword evidence="9 12" id="KW-0961">Cell wall biogenesis/degradation</keyword>
<dbReference type="GO" id="GO:0008760">
    <property type="term" value="F:UDP-N-acetylglucosamine 1-carboxyvinyltransferase activity"/>
    <property type="evidence" value="ECO:0007669"/>
    <property type="project" value="UniProtKB-EC"/>
</dbReference>
<dbReference type="InterPro" id="IPR001986">
    <property type="entry name" value="Enolpyruvate_Tfrase_dom"/>
</dbReference>
<evidence type="ECO:0000256" key="7">
    <source>
        <dbReference type="ARBA" id="ARBA00022984"/>
    </source>
</evidence>
<gene>
    <name evidence="12 14" type="primary">murA</name>
    <name evidence="14" type="ORF">ACFOJ9_04545</name>
</gene>
<evidence type="ECO:0000256" key="2">
    <source>
        <dbReference type="ARBA" id="ARBA00004752"/>
    </source>
</evidence>
<evidence type="ECO:0000313" key="14">
    <source>
        <dbReference type="EMBL" id="MFC3321054.1"/>
    </source>
</evidence>
<dbReference type="Proteomes" id="UP001595648">
    <property type="component" value="Unassembled WGS sequence"/>
</dbReference>
<keyword evidence="15" id="KW-1185">Reference proteome</keyword>
<name>A0ABV7MIA0_9HYPH</name>
<dbReference type="NCBIfam" id="TIGR01072">
    <property type="entry name" value="murA"/>
    <property type="match status" value="1"/>
</dbReference>
<comment type="function">
    <text evidence="12">Cell wall formation. Adds enolpyruvyl to UDP-N-acetylglucosamine.</text>
</comment>
<evidence type="ECO:0000259" key="13">
    <source>
        <dbReference type="Pfam" id="PF00275"/>
    </source>
</evidence>
<feature type="binding site" evidence="12">
    <location>
        <begin position="172"/>
        <end position="175"/>
    </location>
    <ligand>
        <name>UDP-N-acetyl-alpha-D-glucosamine</name>
        <dbReference type="ChEBI" id="CHEBI:57705"/>
    </ligand>
</feature>
<evidence type="ECO:0000256" key="1">
    <source>
        <dbReference type="ARBA" id="ARBA00004496"/>
    </source>
</evidence>
<feature type="binding site" evidence="12">
    <location>
        <position position="102"/>
    </location>
    <ligand>
        <name>UDP-N-acetyl-alpha-D-glucosamine</name>
        <dbReference type="ChEBI" id="CHEBI:57705"/>
    </ligand>
</feature>
<keyword evidence="5 12" id="KW-0808">Transferase</keyword>
<feature type="modified residue" description="2-(S-cysteinyl)pyruvic acid O-phosphothioketal" evidence="12">
    <location>
        <position position="126"/>
    </location>
</feature>
<dbReference type="Gene3D" id="3.65.10.10">
    <property type="entry name" value="Enolpyruvate transferase domain"/>
    <property type="match status" value="2"/>
</dbReference>
<evidence type="ECO:0000256" key="10">
    <source>
        <dbReference type="ARBA" id="ARBA00038367"/>
    </source>
</evidence>
<organism evidence="14 15">
    <name type="scientific">Mesorhizobium cantuariense</name>
    <dbReference type="NCBI Taxonomy" id="1300275"/>
    <lineage>
        <taxon>Bacteria</taxon>
        <taxon>Pseudomonadati</taxon>
        <taxon>Pseudomonadota</taxon>
        <taxon>Alphaproteobacteria</taxon>
        <taxon>Hyphomicrobiales</taxon>
        <taxon>Phyllobacteriaceae</taxon>
        <taxon>Mesorhizobium</taxon>
    </lineage>
</organism>
<dbReference type="RefSeq" id="WP_378977098.1">
    <property type="nucleotide sequence ID" value="NZ_JBHRVD010000001.1"/>
</dbReference>
<dbReference type="PANTHER" id="PTHR43783:SF1">
    <property type="entry name" value="UDP-N-ACETYLGLUCOSAMINE 1-CARBOXYVINYLTRANSFERASE"/>
    <property type="match status" value="1"/>
</dbReference>
<dbReference type="NCBIfam" id="NF006873">
    <property type="entry name" value="PRK09369.1"/>
    <property type="match status" value="1"/>
</dbReference>
<evidence type="ECO:0000256" key="12">
    <source>
        <dbReference type="HAMAP-Rule" id="MF_00111"/>
    </source>
</evidence>